<dbReference type="SUPFAM" id="SSF81324">
    <property type="entry name" value="Voltage-gated potassium channels"/>
    <property type="match status" value="1"/>
</dbReference>
<dbReference type="Gene3D" id="1.10.287.70">
    <property type="match status" value="1"/>
</dbReference>
<evidence type="ECO:0000256" key="5">
    <source>
        <dbReference type="ARBA" id="ARBA00023065"/>
    </source>
</evidence>
<dbReference type="GO" id="GO:0001508">
    <property type="term" value="P:action potential"/>
    <property type="evidence" value="ECO:0007669"/>
    <property type="project" value="TreeGrafter"/>
</dbReference>
<dbReference type="InterPro" id="IPR028325">
    <property type="entry name" value="VG_K_chnl"/>
</dbReference>
<comment type="subcellular location">
    <subcellularLocation>
        <location evidence="1">Membrane</location>
        <topology evidence="1">Multi-pass membrane protein</topology>
    </subcellularLocation>
</comment>
<reference evidence="10 11" key="1">
    <citation type="submission" date="2019-04" db="EMBL/GenBank/DDBJ databases">
        <title>Microbes associate with the intestines of laboratory mice.</title>
        <authorList>
            <person name="Navarre W."/>
            <person name="Wong E."/>
            <person name="Huang K."/>
            <person name="Tropini C."/>
            <person name="Ng K."/>
            <person name="Yu B."/>
        </authorList>
    </citation>
    <scope>NUCLEOTIDE SEQUENCE [LARGE SCALE GENOMIC DNA]</scope>
    <source>
        <strain evidence="10 11">NM50_B9-20</strain>
    </source>
</reference>
<gene>
    <name evidence="10" type="ORF">E5347_00605</name>
</gene>
<protein>
    <submittedName>
        <fullName evidence="10">Two pore domain potassium channel family protein</fullName>
    </submittedName>
</protein>
<dbReference type="PANTHER" id="PTHR11537">
    <property type="entry name" value="VOLTAGE-GATED POTASSIUM CHANNEL"/>
    <property type="match status" value="1"/>
</dbReference>
<dbReference type="InterPro" id="IPR013099">
    <property type="entry name" value="K_chnl_dom"/>
</dbReference>
<dbReference type="Proteomes" id="UP000306888">
    <property type="component" value="Unassembled WGS sequence"/>
</dbReference>
<evidence type="ECO:0000313" key="10">
    <source>
        <dbReference type="EMBL" id="TGY43343.1"/>
    </source>
</evidence>
<feature type="transmembrane region" description="Helical" evidence="8">
    <location>
        <begin position="96"/>
        <end position="115"/>
    </location>
</feature>
<sequence length="260" mass="29693">MRKRALYELFIGLLSLMSGIFIIIDLMYRLPASVISIAYTIMIINSVIFVFDYIIILILDTHKKRKVNINFLDLLSIIPIQVILQITILINRGNFINIDIPINIIKFIFVIIYLLKFKNKIRGAVILNSFNHMIIITTIILVLTSVIIALLEDMTFLDALWWSVVTFTTVGYGDVLLATSIGKAVAILLMIFGIGFIGVTTSTLAAYIINKEINFKKSETFREETLEYIKYKIDNLDKTSDVELEDIYKTLKVLKGNKKL</sequence>
<comment type="caution">
    <text evidence="10">The sequence shown here is derived from an EMBL/GenBank/DDBJ whole genome shotgun (WGS) entry which is preliminary data.</text>
</comment>
<evidence type="ECO:0000256" key="8">
    <source>
        <dbReference type="SAM" id="Phobius"/>
    </source>
</evidence>
<dbReference type="AlphaFoldDB" id="A0A4S2DQC0"/>
<keyword evidence="6 8" id="KW-0472">Membrane</keyword>
<evidence type="ECO:0000256" key="6">
    <source>
        <dbReference type="ARBA" id="ARBA00023136"/>
    </source>
</evidence>
<keyword evidence="3 8" id="KW-0812">Transmembrane</keyword>
<keyword evidence="2" id="KW-0813">Transport</keyword>
<organism evidence="10 11">
    <name type="scientific">Clostridium sartagoforme</name>
    <dbReference type="NCBI Taxonomy" id="84031"/>
    <lineage>
        <taxon>Bacteria</taxon>
        <taxon>Bacillati</taxon>
        <taxon>Bacillota</taxon>
        <taxon>Clostridia</taxon>
        <taxon>Eubacteriales</taxon>
        <taxon>Clostridiaceae</taxon>
        <taxon>Clostridium</taxon>
    </lineage>
</organism>
<feature type="transmembrane region" description="Helical" evidence="8">
    <location>
        <begin position="185"/>
        <end position="209"/>
    </location>
</feature>
<feature type="transmembrane region" description="Helical" evidence="8">
    <location>
        <begin position="127"/>
        <end position="148"/>
    </location>
</feature>
<feature type="domain" description="Potassium channel" evidence="9">
    <location>
        <begin position="136"/>
        <end position="208"/>
    </location>
</feature>
<keyword evidence="4 8" id="KW-1133">Transmembrane helix</keyword>
<dbReference type="PRINTS" id="PR00169">
    <property type="entry name" value="KCHANNEL"/>
</dbReference>
<keyword evidence="11" id="KW-1185">Reference proteome</keyword>
<dbReference type="RefSeq" id="WP_136003525.1">
    <property type="nucleotide sequence ID" value="NZ_SRYR01000001.1"/>
</dbReference>
<feature type="transmembrane region" description="Helical" evidence="8">
    <location>
        <begin position="34"/>
        <end position="59"/>
    </location>
</feature>
<evidence type="ECO:0000256" key="2">
    <source>
        <dbReference type="ARBA" id="ARBA00022448"/>
    </source>
</evidence>
<dbReference type="OrthoDB" id="9810759at2"/>
<evidence type="ECO:0000256" key="3">
    <source>
        <dbReference type="ARBA" id="ARBA00022692"/>
    </source>
</evidence>
<feature type="transmembrane region" description="Helical" evidence="8">
    <location>
        <begin position="71"/>
        <end position="90"/>
    </location>
</feature>
<dbReference type="GO" id="GO:0008076">
    <property type="term" value="C:voltage-gated potassium channel complex"/>
    <property type="evidence" value="ECO:0007669"/>
    <property type="project" value="InterPro"/>
</dbReference>
<keyword evidence="5" id="KW-0406">Ion transport</keyword>
<evidence type="ECO:0000256" key="4">
    <source>
        <dbReference type="ARBA" id="ARBA00022989"/>
    </source>
</evidence>
<evidence type="ECO:0000256" key="7">
    <source>
        <dbReference type="ARBA" id="ARBA00023303"/>
    </source>
</evidence>
<name>A0A4S2DQC0_9CLOT</name>
<evidence type="ECO:0000313" key="11">
    <source>
        <dbReference type="Proteomes" id="UP000306888"/>
    </source>
</evidence>
<keyword evidence="7 10" id="KW-0407">Ion channel</keyword>
<accession>A0A4S2DQC0</accession>
<dbReference type="EMBL" id="SRYR01000001">
    <property type="protein sequence ID" value="TGY43343.1"/>
    <property type="molecule type" value="Genomic_DNA"/>
</dbReference>
<dbReference type="GO" id="GO:0005249">
    <property type="term" value="F:voltage-gated potassium channel activity"/>
    <property type="evidence" value="ECO:0007669"/>
    <property type="project" value="InterPro"/>
</dbReference>
<evidence type="ECO:0000256" key="1">
    <source>
        <dbReference type="ARBA" id="ARBA00004141"/>
    </source>
</evidence>
<dbReference type="Pfam" id="PF07885">
    <property type="entry name" value="Ion_trans_2"/>
    <property type="match status" value="1"/>
</dbReference>
<proteinExistence type="predicted"/>
<evidence type="ECO:0000259" key="9">
    <source>
        <dbReference type="Pfam" id="PF07885"/>
    </source>
</evidence>
<feature type="transmembrane region" description="Helical" evidence="8">
    <location>
        <begin position="7"/>
        <end position="28"/>
    </location>
</feature>
<dbReference type="PANTHER" id="PTHR11537:SF254">
    <property type="entry name" value="POTASSIUM VOLTAGE-GATED CHANNEL PROTEIN SHAB"/>
    <property type="match status" value="1"/>
</dbReference>